<keyword evidence="1" id="KW-1133">Transmembrane helix</keyword>
<protein>
    <submittedName>
        <fullName evidence="2">Uncharacterized protein</fullName>
    </submittedName>
</protein>
<accession>A0A5B7GR70</accession>
<dbReference type="AlphaFoldDB" id="A0A5B7GR70"/>
<feature type="transmembrane region" description="Helical" evidence="1">
    <location>
        <begin position="59"/>
        <end position="79"/>
    </location>
</feature>
<reference evidence="2 3" key="1">
    <citation type="submission" date="2019-05" db="EMBL/GenBank/DDBJ databases">
        <title>Another draft genome of Portunus trituberculatus and its Hox gene families provides insights of decapod evolution.</title>
        <authorList>
            <person name="Jeong J.-H."/>
            <person name="Song I."/>
            <person name="Kim S."/>
            <person name="Choi T."/>
            <person name="Kim D."/>
            <person name="Ryu S."/>
            <person name="Kim W."/>
        </authorList>
    </citation>
    <scope>NUCLEOTIDE SEQUENCE [LARGE SCALE GENOMIC DNA]</scope>
    <source>
        <tissue evidence="2">Muscle</tissue>
    </source>
</reference>
<gene>
    <name evidence="2" type="ORF">E2C01_055441</name>
</gene>
<organism evidence="2 3">
    <name type="scientific">Portunus trituberculatus</name>
    <name type="common">Swimming crab</name>
    <name type="synonym">Neptunus trituberculatus</name>
    <dbReference type="NCBI Taxonomy" id="210409"/>
    <lineage>
        <taxon>Eukaryota</taxon>
        <taxon>Metazoa</taxon>
        <taxon>Ecdysozoa</taxon>
        <taxon>Arthropoda</taxon>
        <taxon>Crustacea</taxon>
        <taxon>Multicrustacea</taxon>
        <taxon>Malacostraca</taxon>
        <taxon>Eumalacostraca</taxon>
        <taxon>Eucarida</taxon>
        <taxon>Decapoda</taxon>
        <taxon>Pleocyemata</taxon>
        <taxon>Brachyura</taxon>
        <taxon>Eubrachyura</taxon>
        <taxon>Portunoidea</taxon>
        <taxon>Portunidae</taxon>
        <taxon>Portuninae</taxon>
        <taxon>Portunus</taxon>
    </lineage>
</organism>
<proteinExistence type="predicted"/>
<keyword evidence="1" id="KW-0472">Membrane</keyword>
<keyword evidence="3" id="KW-1185">Reference proteome</keyword>
<evidence type="ECO:0000313" key="2">
    <source>
        <dbReference type="EMBL" id="MPC61372.1"/>
    </source>
</evidence>
<sequence>MTLADLTAVVHSDLDFIDVVLDRDENADRSFKVQIAVQALLRPYEESLRQKRARGKQRSIIKFFTLSAATSLTYSLMALTGHKSQSLSESPTYSVRAGMVKLD</sequence>
<comment type="caution">
    <text evidence="2">The sequence shown here is derived from an EMBL/GenBank/DDBJ whole genome shotgun (WGS) entry which is preliminary data.</text>
</comment>
<evidence type="ECO:0000313" key="3">
    <source>
        <dbReference type="Proteomes" id="UP000324222"/>
    </source>
</evidence>
<dbReference type="Proteomes" id="UP000324222">
    <property type="component" value="Unassembled WGS sequence"/>
</dbReference>
<name>A0A5B7GR70_PORTR</name>
<keyword evidence="1" id="KW-0812">Transmembrane</keyword>
<dbReference type="EMBL" id="VSRR010018469">
    <property type="protein sequence ID" value="MPC61372.1"/>
    <property type="molecule type" value="Genomic_DNA"/>
</dbReference>
<dbReference type="OrthoDB" id="7422307at2759"/>
<evidence type="ECO:0000256" key="1">
    <source>
        <dbReference type="SAM" id="Phobius"/>
    </source>
</evidence>